<dbReference type="EMBL" id="CP039354">
    <property type="protein sequence ID" value="QCE10818.1"/>
    <property type="molecule type" value="Genomic_DNA"/>
</dbReference>
<dbReference type="AlphaFoldDB" id="A0A4D6NBW7"/>
<reference evidence="1 2" key="1">
    <citation type="submission" date="2019-04" db="EMBL/GenBank/DDBJ databases">
        <title>An improved genome assembly and genetic linkage map for asparagus bean, Vigna unguiculata ssp. sesquipedialis.</title>
        <authorList>
            <person name="Xia Q."/>
            <person name="Zhang R."/>
            <person name="Dong Y."/>
        </authorList>
    </citation>
    <scope>NUCLEOTIDE SEQUENCE [LARGE SCALE GENOMIC DNA]</scope>
    <source>
        <tissue evidence="1">Leaf</tissue>
    </source>
</reference>
<name>A0A4D6NBW7_VIGUN</name>
<proteinExistence type="predicted"/>
<keyword evidence="2" id="KW-1185">Reference proteome</keyword>
<evidence type="ECO:0000313" key="2">
    <source>
        <dbReference type="Proteomes" id="UP000501690"/>
    </source>
</evidence>
<sequence>MAICIRSSIHPSVCWSIKKDQHLSSPLISFSPNISPTIANLRTKFKPLPPRLAADATHSRWRAQNTNLIPTKFEPLSSRPAADATRSRWITQNAILIRTKFESLLPQPAADATRNRLRAQNDGVAAATTAHTVSSEDPLHYSRCHLHVTTTLTVRLPVSTDFFSSFRLSIVML</sequence>
<evidence type="ECO:0000313" key="1">
    <source>
        <dbReference type="EMBL" id="QCE10818.1"/>
    </source>
</evidence>
<accession>A0A4D6NBW7</accession>
<gene>
    <name evidence="1" type="ORF">DEO72_LG10g2050</name>
</gene>
<protein>
    <submittedName>
        <fullName evidence="1">Uncharacterized protein</fullName>
    </submittedName>
</protein>
<organism evidence="1 2">
    <name type="scientific">Vigna unguiculata</name>
    <name type="common">Cowpea</name>
    <dbReference type="NCBI Taxonomy" id="3917"/>
    <lineage>
        <taxon>Eukaryota</taxon>
        <taxon>Viridiplantae</taxon>
        <taxon>Streptophyta</taxon>
        <taxon>Embryophyta</taxon>
        <taxon>Tracheophyta</taxon>
        <taxon>Spermatophyta</taxon>
        <taxon>Magnoliopsida</taxon>
        <taxon>eudicotyledons</taxon>
        <taxon>Gunneridae</taxon>
        <taxon>Pentapetalae</taxon>
        <taxon>rosids</taxon>
        <taxon>fabids</taxon>
        <taxon>Fabales</taxon>
        <taxon>Fabaceae</taxon>
        <taxon>Papilionoideae</taxon>
        <taxon>50 kb inversion clade</taxon>
        <taxon>NPAAA clade</taxon>
        <taxon>indigoferoid/millettioid clade</taxon>
        <taxon>Phaseoleae</taxon>
        <taxon>Vigna</taxon>
    </lineage>
</organism>
<dbReference type="Proteomes" id="UP000501690">
    <property type="component" value="Linkage Group LG10"/>
</dbReference>